<organism evidence="1 2">
    <name type="scientific">Rubritalea halochordaticola</name>
    <dbReference type="NCBI Taxonomy" id="714537"/>
    <lineage>
        <taxon>Bacteria</taxon>
        <taxon>Pseudomonadati</taxon>
        <taxon>Verrucomicrobiota</taxon>
        <taxon>Verrucomicrobiia</taxon>
        <taxon>Verrucomicrobiales</taxon>
        <taxon>Rubritaleaceae</taxon>
        <taxon>Rubritalea</taxon>
    </lineage>
</organism>
<evidence type="ECO:0008006" key="3">
    <source>
        <dbReference type="Google" id="ProtNLM"/>
    </source>
</evidence>
<accession>A0ABP9V1D6</accession>
<proteinExistence type="predicted"/>
<sequence>MKCSLGIWWFGLGALSVILACGGNWTRRAISSSNEILSPADSGLDRMFPAPARGDVFPDRVSLLDERRKKTLEADCKEIELAAPDLDPKFLLRYKKIRESMIASQGQFFWDGLKREELMSSWDDPAVLKAIPEEFSLYVEGAIAYRRKDIEKATKLWQELLKLPAEKRKYRSVWAAWMLARCDKENSVQWYNKVEKLVDAGFADSLGVTQDRESWRIYFGYRSGECVPALKYYIAQGKEKKISSFEAANSLRTVLDAGLAHNEEKVLKEMLESAELRMVLCRYLEINCGRYHYNDQGGQAKVDEATRVTMEKWGKLLKEEGGDYSAEAAVMAACCYRNMWFDQAKAWLKLVKIDTDDSLFVKAKLAVRVGNYAEAQKFYRKLVVLVDPKGKGGAERWYVPSYKGISEEGARVFAAYSEYACILLARKQFKEALLNFDRGGDTADAAYVAESLLTANELMSVVNQHYPEAGRETSWVRRLLGRRLAREHRFKEAKKYLPESSHQRLDIYAKVYEQAHGKAQSREERAQQFEKLAVLHLDYSYWLFRLENGCRPESRVIAAGLPVDPRYQDDNPQYHEVLKMTPEEKSRFRKHFRRISPHHVARYDAAEYLYQGAKLLPKNDDNAAVLMWKAGCLLKDGDPEAADKYYQALVRRCWQTELGKQADEKRWFPAGEWKTEWE</sequence>
<dbReference type="EMBL" id="BAABRL010000005">
    <property type="protein sequence ID" value="GAA5495790.1"/>
    <property type="molecule type" value="Genomic_DNA"/>
</dbReference>
<protein>
    <recommendedName>
        <fullName evidence="3">Tetratricopeptide repeat protein</fullName>
    </recommendedName>
</protein>
<gene>
    <name evidence="1" type="ORF">Rhal01_01969</name>
</gene>
<dbReference type="InterPro" id="IPR011990">
    <property type="entry name" value="TPR-like_helical_dom_sf"/>
</dbReference>
<dbReference type="Gene3D" id="1.25.40.10">
    <property type="entry name" value="Tetratricopeptide repeat domain"/>
    <property type="match status" value="1"/>
</dbReference>
<dbReference type="Proteomes" id="UP001424741">
    <property type="component" value="Unassembled WGS sequence"/>
</dbReference>
<keyword evidence="2" id="KW-1185">Reference proteome</keyword>
<evidence type="ECO:0000313" key="1">
    <source>
        <dbReference type="EMBL" id="GAA5495790.1"/>
    </source>
</evidence>
<name>A0ABP9V1D6_9BACT</name>
<dbReference type="SUPFAM" id="SSF48452">
    <property type="entry name" value="TPR-like"/>
    <property type="match status" value="1"/>
</dbReference>
<dbReference type="PROSITE" id="PS51257">
    <property type="entry name" value="PROKAR_LIPOPROTEIN"/>
    <property type="match status" value="1"/>
</dbReference>
<comment type="caution">
    <text evidence="1">The sequence shown here is derived from an EMBL/GenBank/DDBJ whole genome shotgun (WGS) entry which is preliminary data.</text>
</comment>
<reference evidence="1 2" key="1">
    <citation type="submission" date="2024-02" db="EMBL/GenBank/DDBJ databases">
        <title>Rubritalea halochordaticola NBRC 107102.</title>
        <authorList>
            <person name="Ichikawa N."/>
            <person name="Katano-Makiyama Y."/>
            <person name="Hidaka K."/>
        </authorList>
    </citation>
    <scope>NUCLEOTIDE SEQUENCE [LARGE SCALE GENOMIC DNA]</scope>
    <source>
        <strain evidence="1 2">NBRC 107102</strain>
    </source>
</reference>
<evidence type="ECO:0000313" key="2">
    <source>
        <dbReference type="Proteomes" id="UP001424741"/>
    </source>
</evidence>